<accession>A0ABN9VW11</accession>
<name>A0ABN9VW11_9DINO</name>
<gene>
    <name evidence="2" type="ORF">PCOR1329_LOCUS61431</name>
</gene>
<sequence length="157" mass="17332">MQDVTCTRRGAQHTARGAKHTVQEARSTRCLCSTATNGSTKRRGCTDAENMLYRTWSSPEVVAAPMEKEDEDGGREEVGQRGGEWTGRMTTARRRRRRSRRQRGRGGGGGAAPSGTAQLWILMIESWAYTAAEGLWLICRSLPAQGAKATEVTKRFD</sequence>
<feature type="region of interest" description="Disordered" evidence="1">
    <location>
        <begin position="58"/>
        <end position="114"/>
    </location>
</feature>
<keyword evidence="3" id="KW-1185">Reference proteome</keyword>
<proteinExistence type="predicted"/>
<evidence type="ECO:0000256" key="1">
    <source>
        <dbReference type="SAM" id="MobiDB-lite"/>
    </source>
</evidence>
<comment type="caution">
    <text evidence="2">The sequence shown here is derived from an EMBL/GenBank/DDBJ whole genome shotgun (WGS) entry which is preliminary data.</text>
</comment>
<reference evidence="2" key="1">
    <citation type="submission" date="2023-10" db="EMBL/GenBank/DDBJ databases">
        <authorList>
            <person name="Chen Y."/>
            <person name="Shah S."/>
            <person name="Dougan E. K."/>
            <person name="Thang M."/>
            <person name="Chan C."/>
        </authorList>
    </citation>
    <scope>NUCLEOTIDE SEQUENCE [LARGE SCALE GENOMIC DNA]</scope>
</reference>
<feature type="compositionally biased region" description="Basic residues" evidence="1">
    <location>
        <begin position="91"/>
        <end position="104"/>
    </location>
</feature>
<dbReference type="Proteomes" id="UP001189429">
    <property type="component" value="Unassembled WGS sequence"/>
</dbReference>
<organism evidence="2 3">
    <name type="scientific">Prorocentrum cordatum</name>
    <dbReference type="NCBI Taxonomy" id="2364126"/>
    <lineage>
        <taxon>Eukaryota</taxon>
        <taxon>Sar</taxon>
        <taxon>Alveolata</taxon>
        <taxon>Dinophyceae</taxon>
        <taxon>Prorocentrales</taxon>
        <taxon>Prorocentraceae</taxon>
        <taxon>Prorocentrum</taxon>
    </lineage>
</organism>
<evidence type="ECO:0000313" key="2">
    <source>
        <dbReference type="EMBL" id="CAK0877343.1"/>
    </source>
</evidence>
<evidence type="ECO:0000313" key="3">
    <source>
        <dbReference type="Proteomes" id="UP001189429"/>
    </source>
</evidence>
<protein>
    <submittedName>
        <fullName evidence="2">Uncharacterized protein</fullName>
    </submittedName>
</protein>
<feature type="region of interest" description="Disordered" evidence="1">
    <location>
        <begin position="1"/>
        <end position="20"/>
    </location>
</feature>
<dbReference type="EMBL" id="CAUYUJ010017727">
    <property type="protein sequence ID" value="CAK0877343.1"/>
    <property type="molecule type" value="Genomic_DNA"/>
</dbReference>